<evidence type="ECO:0000313" key="2">
    <source>
        <dbReference type="Proteomes" id="UP000215215"/>
    </source>
</evidence>
<reference evidence="1 2" key="1">
    <citation type="submission" date="2017-07" db="EMBL/GenBank/DDBJ databases">
        <title>Recovery of genomes from metagenomes via a dereplication, aggregation, and scoring strategy.</title>
        <authorList>
            <person name="Sieber C.M."/>
            <person name="Probst A.J."/>
            <person name="Sharrar A."/>
            <person name="Thomas B.C."/>
            <person name="Hess M."/>
            <person name="Tringe S.G."/>
            <person name="Banfield J.F."/>
        </authorList>
    </citation>
    <scope>NUCLEOTIDE SEQUENCE [LARGE SCALE GENOMIC DNA]</scope>
    <source>
        <strain evidence="1">JGI_Cruoil_03_44_89</strain>
    </source>
</reference>
<name>A0A235BNJ3_UNCW3</name>
<evidence type="ECO:0000313" key="1">
    <source>
        <dbReference type="EMBL" id="OYD13766.1"/>
    </source>
</evidence>
<gene>
    <name evidence="1" type="ORF">CH333_09905</name>
</gene>
<proteinExistence type="predicted"/>
<protein>
    <submittedName>
        <fullName evidence="1">Uncharacterized protein</fullName>
    </submittedName>
</protein>
<sequence length="273" mass="30039">MRKYCLIIGIVLLGCVIGGKVYGKSGVFLKYKWVEGRELSYETKSTINSTTEMGEGMTQTSITFLRYKLKRRVDKVSGDTVVITVTYEEAEGTVETGAQTMPIPGLDELNGVKVTLTLRGTKVIDRDISEDLSPQVNAQVEGIISGIERDLDLLSGGGEIKPGGKWDVEYESDGEQTRKHCTVEGFKEMDGLRCAKITCSSQIDIEQEKAQQGMEVKFTGKGKAEGVIYFAIKEGYKVYEKNSASIEGKVEIPAMSRSFNSYTDVAGEVKLIH</sequence>
<dbReference type="Proteomes" id="UP000215215">
    <property type="component" value="Unassembled WGS sequence"/>
</dbReference>
<dbReference type="PROSITE" id="PS51257">
    <property type="entry name" value="PROKAR_LIPOPROTEIN"/>
    <property type="match status" value="1"/>
</dbReference>
<dbReference type="EMBL" id="NOZQ01000215">
    <property type="protein sequence ID" value="OYD13766.1"/>
    <property type="molecule type" value="Genomic_DNA"/>
</dbReference>
<organism evidence="1 2">
    <name type="scientific">candidate division WOR-3 bacterium JGI_Cruoil_03_44_89</name>
    <dbReference type="NCBI Taxonomy" id="1973748"/>
    <lineage>
        <taxon>Bacteria</taxon>
        <taxon>Bacteria division WOR-3</taxon>
    </lineage>
</organism>
<accession>A0A235BNJ3</accession>
<dbReference type="AlphaFoldDB" id="A0A235BNJ3"/>
<comment type="caution">
    <text evidence="1">The sequence shown here is derived from an EMBL/GenBank/DDBJ whole genome shotgun (WGS) entry which is preliminary data.</text>
</comment>